<dbReference type="OrthoDB" id="3177005at2"/>
<dbReference type="RefSeq" id="WP_013782223.1">
    <property type="nucleotide sequence ID" value="NC_015520.1"/>
</dbReference>
<feature type="transmembrane region" description="Helical" evidence="8">
    <location>
        <begin position="178"/>
        <end position="198"/>
    </location>
</feature>
<organism evidence="9 10">
    <name type="scientific">Mahella australiensis (strain DSM 15567 / CIP 107919 / 50-1 BON)</name>
    <dbReference type="NCBI Taxonomy" id="697281"/>
    <lineage>
        <taxon>Bacteria</taxon>
        <taxon>Bacillati</taxon>
        <taxon>Bacillota</taxon>
        <taxon>Clostridia</taxon>
        <taxon>Thermoanaerobacterales</taxon>
        <taxon>Thermoanaerobacterales Family IV. Incertae Sedis</taxon>
        <taxon>Mahella</taxon>
    </lineage>
</organism>
<evidence type="ECO:0000256" key="1">
    <source>
        <dbReference type="ARBA" id="ARBA00004651"/>
    </source>
</evidence>
<sequence>MYKEGFKSALPIMLGYMPIGIAYGLISVKGGMTIAQTVAMSLVVYAGSAQFIASGMINTGASLLSIIATVFMVNLRHLLYSASLSTYFKSIPRRSIPMLSFFITDESYGVSITELENGQQPTRAYFLGLFITAYLGWVISSLIGALSGQAIGSNINLGLDFTLPAMYIALLMMQLKGWYKAVIALFSGMSSVALIFIIPGNGNVIISAVAGAALGVLFNRWTKIS</sequence>
<reference evidence="10" key="1">
    <citation type="submission" date="2010-11" db="EMBL/GenBank/DDBJ databases">
        <title>The complete genome of Mahella australiensis DSM 15567.</title>
        <authorList>
            <consortium name="US DOE Joint Genome Institute (JGI-PGF)"/>
            <person name="Lucas S."/>
            <person name="Copeland A."/>
            <person name="Lapidus A."/>
            <person name="Bruce D."/>
            <person name="Goodwin L."/>
            <person name="Pitluck S."/>
            <person name="Kyrpides N."/>
            <person name="Mavromatis K."/>
            <person name="Pagani I."/>
            <person name="Ivanova N."/>
            <person name="Teshima H."/>
            <person name="Brettin T."/>
            <person name="Detter J.C."/>
            <person name="Han C."/>
            <person name="Tapia R."/>
            <person name="Land M."/>
            <person name="Hauser L."/>
            <person name="Markowitz V."/>
            <person name="Cheng J.-F."/>
            <person name="Hugenholtz P."/>
            <person name="Woyke T."/>
            <person name="Wu D."/>
            <person name="Spring S."/>
            <person name="Pukall R."/>
            <person name="Steenblock K."/>
            <person name="Schneider S."/>
            <person name="Klenk H.-P."/>
            <person name="Eisen J.A."/>
        </authorList>
    </citation>
    <scope>NUCLEOTIDE SEQUENCE [LARGE SCALE GENOMIC DNA]</scope>
    <source>
        <strain evidence="10">DSM 15567 / CIP 107919 / 50-1 BON</strain>
    </source>
</reference>
<evidence type="ECO:0000256" key="2">
    <source>
        <dbReference type="ARBA" id="ARBA00010735"/>
    </source>
</evidence>
<dbReference type="PANTHER" id="PTHR34979:SF1">
    <property type="entry name" value="INNER MEMBRANE PROTEIN YGAZ"/>
    <property type="match status" value="1"/>
</dbReference>
<dbReference type="PANTHER" id="PTHR34979">
    <property type="entry name" value="INNER MEMBRANE PROTEIN YGAZ"/>
    <property type="match status" value="1"/>
</dbReference>
<dbReference type="STRING" id="697281.Mahau_2664"/>
<keyword evidence="3" id="KW-0813">Transport</keyword>
<feature type="transmembrane region" description="Helical" evidence="8">
    <location>
        <begin position="6"/>
        <end position="26"/>
    </location>
</feature>
<feature type="transmembrane region" description="Helical" evidence="8">
    <location>
        <begin position="151"/>
        <end position="171"/>
    </location>
</feature>
<feature type="transmembrane region" description="Helical" evidence="8">
    <location>
        <begin position="204"/>
        <end position="222"/>
    </location>
</feature>
<comment type="similarity">
    <text evidence="2">Belongs to the AzlC family.</text>
</comment>
<gene>
    <name evidence="9" type="ordered locus">Mahau_2664</name>
</gene>
<keyword evidence="10" id="KW-1185">Reference proteome</keyword>
<dbReference type="Proteomes" id="UP000008457">
    <property type="component" value="Chromosome"/>
</dbReference>
<dbReference type="EMBL" id="CP002360">
    <property type="protein sequence ID" value="AEE97800.1"/>
    <property type="molecule type" value="Genomic_DNA"/>
</dbReference>
<dbReference type="Pfam" id="PF03591">
    <property type="entry name" value="AzlC"/>
    <property type="match status" value="1"/>
</dbReference>
<evidence type="ECO:0000256" key="8">
    <source>
        <dbReference type="SAM" id="Phobius"/>
    </source>
</evidence>
<feature type="transmembrane region" description="Helical" evidence="8">
    <location>
        <begin position="124"/>
        <end position="145"/>
    </location>
</feature>
<accession>F3ZYN2</accession>
<reference evidence="9 10" key="2">
    <citation type="journal article" date="2011" name="Stand. Genomic Sci.">
        <title>Complete genome sequence of Mahella australiensis type strain (50-1 BON).</title>
        <authorList>
            <person name="Sikorski J."/>
            <person name="Teshima H."/>
            <person name="Nolan M."/>
            <person name="Lucas S."/>
            <person name="Hammon N."/>
            <person name="Deshpande S."/>
            <person name="Cheng J.F."/>
            <person name="Pitluck S."/>
            <person name="Liolios K."/>
            <person name="Pagani I."/>
            <person name="Ivanova N."/>
            <person name="Huntemann M."/>
            <person name="Mavromatis K."/>
            <person name="Ovchinikova G."/>
            <person name="Pati A."/>
            <person name="Tapia R."/>
            <person name="Han C."/>
            <person name="Goodwin L."/>
            <person name="Chen A."/>
            <person name="Palaniappan K."/>
            <person name="Land M."/>
            <person name="Hauser L."/>
            <person name="Ngatchou-Djao O.D."/>
            <person name="Rohde M."/>
            <person name="Pukall R."/>
            <person name="Spring S."/>
            <person name="Abt B."/>
            <person name="Goker M."/>
            <person name="Detter J.C."/>
            <person name="Woyke T."/>
            <person name="Bristow J."/>
            <person name="Markowitz V."/>
            <person name="Hugenholtz P."/>
            <person name="Eisen J.A."/>
            <person name="Kyrpides N.C."/>
            <person name="Klenk H.P."/>
            <person name="Lapidus A."/>
        </authorList>
    </citation>
    <scope>NUCLEOTIDE SEQUENCE [LARGE SCALE GENOMIC DNA]</scope>
    <source>
        <strain evidence="10">DSM 15567 / CIP 107919 / 50-1 BON</strain>
    </source>
</reference>
<evidence type="ECO:0000313" key="10">
    <source>
        <dbReference type="Proteomes" id="UP000008457"/>
    </source>
</evidence>
<dbReference type="GO" id="GO:0005886">
    <property type="term" value="C:plasma membrane"/>
    <property type="evidence" value="ECO:0007669"/>
    <property type="project" value="UniProtKB-SubCell"/>
</dbReference>
<dbReference type="eggNOG" id="COG1296">
    <property type="taxonomic scope" value="Bacteria"/>
</dbReference>
<dbReference type="AlphaFoldDB" id="F3ZYN2"/>
<keyword evidence="4" id="KW-1003">Cell membrane</keyword>
<evidence type="ECO:0000256" key="6">
    <source>
        <dbReference type="ARBA" id="ARBA00022989"/>
    </source>
</evidence>
<name>F3ZYN2_MAHA5</name>
<evidence type="ECO:0000256" key="5">
    <source>
        <dbReference type="ARBA" id="ARBA00022692"/>
    </source>
</evidence>
<keyword evidence="5 8" id="KW-0812">Transmembrane</keyword>
<dbReference type="HOGENOM" id="CLU_065777_2_0_9"/>
<dbReference type="KEGG" id="mas:Mahau_2664"/>
<evidence type="ECO:0000256" key="3">
    <source>
        <dbReference type="ARBA" id="ARBA00022448"/>
    </source>
</evidence>
<evidence type="ECO:0000313" key="9">
    <source>
        <dbReference type="EMBL" id="AEE97800.1"/>
    </source>
</evidence>
<evidence type="ECO:0000256" key="7">
    <source>
        <dbReference type="ARBA" id="ARBA00023136"/>
    </source>
</evidence>
<protein>
    <submittedName>
        <fullName evidence="9">AzlC family protein</fullName>
    </submittedName>
</protein>
<proteinExistence type="inferred from homology"/>
<dbReference type="InterPro" id="IPR011606">
    <property type="entry name" value="Brnchd-chn_aa_trnsp_permease"/>
</dbReference>
<evidence type="ECO:0000256" key="4">
    <source>
        <dbReference type="ARBA" id="ARBA00022475"/>
    </source>
</evidence>
<dbReference type="GO" id="GO:1903785">
    <property type="term" value="P:L-valine transmembrane transport"/>
    <property type="evidence" value="ECO:0007669"/>
    <property type="project" value="TreeGrafter"/>
</dbReference>
<keyword evidence="7 8" id="KW-0472">Membrane</keyword>
<keyword evidence="6 8" id="KW-1133">Transmembrane helix</keyword>
<comment type="subcellular location">
    <subcellularLocation>
        <location evidence="1">Cell membrane</location>
        <topology evidence="1">Multi-pass membrane protein</topology>
    </subcellularLocation>
</comment>